<dbReference type="RefSeq" id="WP_150443437.1">
    <property type="nucleotide sequence ID" value="NZ_VYQE01000001.1"/>
</dbReference>
<dbReference type="Gene3D" id="6.10.250.2080">
    <property type="match status" value="1"/>
</dbReference>
<feature type="region of interest" description="Disordered" evidence="2">
    <location>
        <begin position="227"/>
        <end position="251"/>
    </location>
</feature>
<sequence>MADEEDKQNKTEQPTERKLKKARDQGDVPASKETGTAMTVFSLMILSAFLIPSVGVGLVGALRGMIDMAGQTDIGSGARGLSDLAAASSAMTREVGRVLAPVFIVMILGALFGVLIQGETVVSLERIKPKGSKISPVAGLKRLFSADTMVEFLKNTLKVAIVAAIGTWIARRAVSETWMGILPPEGLLAFIRSEVTTMLIATTVLLVPIAIGDILWKRAQWTKKQKMSHKELRDEHKESEGDPHLKNRRTDIRRERARQRIAVAVPGASVVITNPTHYAVALRYEPGRDSAPVCVAKGADHVAARIRKLARENDVPILENKPLARSLHAVAEVDEVVPVEHWQALAEIISFVMDLRRNIRRAPPAGSSLRDEL</sequence>
<dbReference type="GO" id="GO:0009306">
    <property type="term" value="P:protein secretion"/>
    <property type="evidence" value="ECO:0007669"/>
    <property type="project" value="InterPro"/>
</dbReference>
<dbReference type="InterPro" id="IPR029025">
    <property type="entry name" value="T3SS_substrate_exporter_C"/>
</dbReference>
<dbReference type="Proteomes" id="UP000326554">
    <property type="component" value="Unassembled WGS sequence"/>
</dbReference>
<dbReference type="Gene3D" id="3.40.1690.10">
    <property type="entry name" value="secretion proteins EscU"/>
    <property type="match status" value="1"/>
</dbReference>
<feature type="region of interest" description="Disordered" evidence="2">
    <location>
        <begin position="1"/>
        <end position="31"/>
    </location>
</feature>
<feature type="transmembrane region" description="Helical" evidence="3">
    <location>
        <begin position="195"/>
        <end position="216"/>
    </location>
</feature>
<name>A0A5J5GRF7_9RHOB</name>
<keyword evidence="4" id="KW-0969">Cilium</keyword>
<organism evidence="4 5">
    <name type="scientific">Histidinibacterium aquaticum</name>
    <dbReference type="NCBI Taxonomy" id="2613962"/>
    <lineage>
        <taxon>Bacteria</taxon>
        <taxon>Pseudomonadati</taxon>
        <taxon>Pseudomonadota</taxon>
        <taxon>Alphaproteobacteria</taxon>
        <taxon>Rhodobacterales</taxon>
        <taxon>Paracoccaceae</taxon>
        <taxon>Histidinibacterium</taxon>
    </lineage>
</organism>
<comment type="caution">
    <text evidence="4">The sequence shown here is derived from an EMBL/GenBank/DDBJ whole genome shotgun (WGS) entry which is preliminary data.</text>
</comment>
<feature type="transmembrane region" description="Helical" evidence="3">
    <location>
        <begin position="98"/>
        <end position="116"/>
    </location>
</feature>
<evidence type="ECO:0000256" key="3">
    <source>
        <dbReference type="SAM" id="Phobius"/>
    </source>
</evidence>
<dbReference type="PANTHER" id="PTHR30531">
    <property type="entry name" value="FLAGELLAR BIOSYNTHETIC PROTEIN FLHB"/>
    <property type="match status" value="1"/>
</dbReference>
<feature type="compositionally biased region" description="Basic and acidic residues" evidence="2">
    <location>
        <begin position="7"/>
        <end position="26"/>
    </location>
</feature>
<gene>
    <name evidence="4" type="ORF">F3S47_01425</name>
</gene>
<protein>
    <submittedName>
        <fullName evidence="4">Flagellar biosynthesis protein FlhB</fullName>
    </submittedName>
</protein>
<evidence type="ECO:0000256" key="2">
    <source>
        <dbReference type="SAM" id="MobiDB-lite"/>
    </source>
</evidence>
<keyword evidence="4" id="KW-0282">Flagellum</keyword>
<evidence type="ECO:0000256" key="1">
    <source>
        <dbReference type="ARBA" id="ARBA00010690"/>
    </source>
</evidence>
<dbReference type="PANTHER" id="PTHR30531:SF12">
    <property type="entry name" value="FLAGELLAR BIOSYNTHETIC PROTEIN FLHB"/>
    <property type="match status" value="1"/>
</dbReference>
<keyword evidence="5" id="KW-1185">Reference proteome</keyword>
<keyword evidence="3" id="KW-0812">Transmembrane</keyword>
<comment type="similarity">
    <text evidence="1">Belongs to the type III secretion exporter family.</text>
</comment>
<dbReference type="SUPFAM" id="SSF160544">
    <property type="entry name" value="EscU C-terminal domain-like"/>
    <property type="match status" value="1"/>
</dbReference>
<keyword evidence="3" id="KW-1133">Transmembrane helix</keyword>
<keyword evidence="4" id="KW-0966">Cell projection</keyword>
<dbReference type="Pfam" id="PF01312">
    <property type="entry name" value="Bac_export_2"/>
    <property type="match status" value="1"/>
</dbReference>
<keyword evidence="3" id="KW-0472">Membrane</keyword>
<evidence type="ECO:0000313" key="5">
    <source>
        <dbReference type="Proteomes" id="UP000326554"/>
    </source>
</evidence>
<feature type="compositionally biased region" description="Basic and acidic residues" evidence="2">
    <location>
        <begin position="228"/>
        <end position="251"/>
    </location>
</feature>
<feature type="transmembrane region" description="Helical" evidence="3">
    <location>
        <begin position="40"/>
        <end position="62"/>
    </location>
</feature>
<dbReference type="EMBL" id="VYQE01000001">
    <property type="protein sequence ID" value="KAA9009952.1"/>
    <property type="molecule type" value="Genomic_DNA"/>
</dbReference>
<accession>A0A5J5GRF7</accession>
<dbReference type="AlphaFoldDB" id="A0A5J5GRF7"/>
<dbReference type="PRINTS" id="PR00950">
    <property type="entry name" value="TYPE3IMSPROT"/>
</dbReference>
<evidence type="ECO:0000313" key="4">
    <source>
        <dbReference type="EMBL" id="KAA9009952.1"/>
    </source>
</evidence>
<dbReference type="GO" id="GO:0005886">
    <property type="term" value="C:plasma membrane"/>
    <property type="evidence" value="ECO:0007669"/>
    <property type="project" value="TreeGrafter"/>
</dbReference>
<dbReference type="InterPro" id="IPR006135">
    <property type="entry name" value="T3SS_substrate_exporter"/>
</dbReference>
<reference evidence="4 5" key="1">
    <citation type="submission" date="2019-09" db="EMBL/GenBank/DDBJ databases">
        <authorList>
            <person name="Park J.-S."/>
            <person name="Choi H.-J."/>
        </authorList>
    </citation>
    <scope>NUCLEOTIDE SEQUENCE [LARGE SCALE GENOMIC DNA]</scope>
    <source>
        <strain evidence="4 5">176SS1-4</strain>
    </source>
</reference>
<proteinExistence type="inferred from homology"/>